<protein>
    <submittedName>
        <fullName evidence="3">Uncharacterized protein</fullName>
    </submittedName>
</protein>
<feature type="region of interest" description="Disordered" evidence="1">
    <location>
        <begin position="41"/>
        <end position="60"/>
    </location>
</feature>
<name>A0A9P6ASS3_9AGAM</name>
<evidence type="ECO:0000313" key="4">
    <source>
        <dbReference type="Proteomes" id="UP000886523"/>
    </source>
</evidence>
<reference evidence="3" key="1">
    <citation type="journal article" date="2020" name="Nat. Commun.">
        <title>Large-scale genome sequencing of mycorrhizal fungi provides insights into the early evolution of symbiotic traits.</title>
        <authorList>
            <person name="Miyauchi S."/>
            <person name="Kiss E."/>
            <person name="Kuo A."/>
            <person name="Drula E."/>
            <person name="Kohler A."/>
            <person name="Sanchez-Garcia M."/>
            <person name="Morin E."/>
            <person name="Andreopoulos B."/>
            <person name="Barry K.W."/>
            <person name="Bonito G."/>
            <person name="Buee M."/>
            <person name="Carver A."/>
            <person name="Chen C."/>
            <person name="Cichocki N."/>
            <person name="Clum A."/>
            <person name="Culley D."/>
            <person name="Crous P.W."/>
            <person name="Fauchery L."/>
            <person name="Girlanda M."/>
            <person name="Hayes R.D."/>
            <person name="Keri Z."/>
            <person name="LaButti K."/>
            <person name="Lipzen A."/>
            <person name="Lombard V."/>
            <person name="Magnuson J."/>
            <person name="Maillard F."/>
            <person name="Murat C."/>
            <person name="Nolan M."/>
            <person name="Ohm R.A."/>
            <person name="Pangilinan J."/>
            <person name="Pereira M.F."/>
            <person name="Perotto S."/>
            <person name="Peter M."/>
            <person name="Pfister S."/>
            <person name="Riley R."/>
            <person name="Sitrit Y."/>
            <person name="Stielow J.B."/>
            <person name="Szollosi G."/>
            <person name="Zifcakova L."/>
            <person name="Stursova M."/>
            <person name="Spatafora J.W."/>
            <person name="Tedersoo L."/>
            <person name="Vaario L.M."/>
            <person name="Yamada A."/>
            <person name="Yan M."/>
            <person name="Wang P."/>
            <person name="Xu J."/>
            <person name="Bruns T."/>
            <person name="Baldrian P."/>
            <person name="Vilgalys R."/>
            <person name="Dunand C."/>
            <person name="Henrissat B."/>
            <person name="Grigoriev I.V."/>
            <person name="Hibbett D."/>
            <person name="Nagy L.G."/>
            <person name="Martin F.M."/>
        </authorList>
    </citation>
    <scope>NUCLEOTIDE SEQUENCE</scope>
    <source>
        <strain evidence="3">UP504</strain>
    </source>
</reference>
<sequence length="104" mass="11839">MAAHCQTIDVTFAFEFLYFPFFGVLPLFSGARLPYNEKRSANNRIGPGHPHHRNKAVSATTRRRAGYWTDPGLCSLCMRPGLSFYRFSEARDGPVSPHSFYPRL</sequence>
<feature type="transmembrane region" description="Helical" evidence="2">
    <location>
        <begin position="16"/>
        <end position="35"/>
    </location>
</feature>
<proteinExistence type="predicted"/>
<evidence type="ECO:0000256" key="2">
    <source>
        <dbReference type="SAM" id="Phobius"/>
    </source>
</evidence>
<accession>A0A9P6ASS3</accession>
<organism evidence="3 4">
    <name type="scientific">Hydnum rufescens UP504</name>
    <dbReference type="NCBI Taxonomy" id="1448309"/>
    <lineage>
        <taxon>Eukaryota</taxon>
        <taxon>Fungi</taxon>
        <taxon>Dikarya</taxon>
        <taxon>Basidiomycota</taxon>
        <taxon>Agaricomycotina</taxon>
        <taxon>Agaricomycetes</taxon>
        <taxon>Cantharellales</taxon>
        <taxon>Hydnaceae</taxon>
        <taxon>Hydnum</taxon>
    </lineage>
</organism>
<feature type="non-terminal residue" evidence="3">
    <location>
        <position position="104"/>
    </location>
</feature>
<dbReference type="EMBL" id="MU129006">
    <property type="protein sequence ID" value="KAF9511034.1"/>
    <property type="molecule type" value="Genomic_DNA"/>
</dbReference>
<dbReference type="Proteomes" id="UP000886523">
    <property type="component" value="Unassembled WGS sequence"/>
</dbReference>
<keyword evidence="4" id="KW-1185">Reference proteome</keyword>
<comment type="caution">
    <text evidence="3">The sequence shown here is derived from an EMBL/GenBank/DDBJ whole genome shotgun (WGS) entry which is preliminary data.</text>
</comment>
<evidence type="ECO:0000256" key="1">
    <source>
        <dbReference type="SAM" id="MobiDB-lite"/>
    </source>
</evidence>
<keyword evidence="2" id="KW-1133">Transmembrane helix</keyword>
<gene>
    <name evidence="3" type="ORF">BS47DRAFT_1347191</name>
</gene>
<keyword evidence="2" id="KW-0812">Transmembrane</keyword>
<evidence type="ECO:0000313" key="3">
    <source>
        <dbReference type="EMBL" id="KAF9511034.1"/>
    </source>
</evidence>
<keyword evidence="2" id="KW-0472">Membrane</keyword>
<feature type="compositionally biased region" description="Basic residues" evidence="1">
    <location>
        <begin position="49"/>
        <end position="60"/>
    </location>
</feature>
<dbReference type="AlphaFoldDB" id="A0A9P6ASS3"/>